<evidence type="ECO:0000313" key="3">
    <source>
        <dbReference type="Proteomes" id="UP000199569"/>
    </source>
</evidence>
<dbReference type="AlphaFoldDB" id="A0A1G5KCW3"/>
<keyword evidence="1" id="KW-0732">Signal</keyword>
<feature type="signal peptide" evidence="1">
    <location>
        <begin position="1"/>
        <end position="31"/>
    </location>
</feature>
<dbReference type="EMBL" id="FMVJ01000009">
    <property type="protein sequence ID" value="SCY97888.1"/>
    <property type="molecule type" value="Genomic_DNA"/>
</dbReference>
<accession>A0A1G5KCW3</accession>
<name>A0A1G5KCW3_9HYPH</name>
<sequence length="116" mass="11787">MIAIRLTASLLVRCLLAAVLVAGSMGATSMAAGDHLNMDGVAISVTVAPHDCCEPEPTLPDGNCRLICALASCSPTGLPASADASIPTGHQALPWRTLVVFPEGVVPETSSPPPRS</sequence>
<dbReference type="OrthoDB" id="8023790at2"/>
<gene>
    <name evidence="2" type="ORF">SAMN02927923_03185</name>
</gene>
<feature type="chain" id="PRO_5011620068" evidence="1">
    <location>
        <begin position="32"/>
        <end position="116"/>
    </location>
</feature>
<keyword evidence="3" id="KW-1185">Reference proteome</keyword>
<dbReference type="STRING" id="549386.SAMN02927923_03185"/>
<proteinExistence type="predicted"/>
<reference evidence="2 3" key="1">
    <citation type="submission" date="2016-10" db="EMBL/GenBank/DDBJ databases">
        <authorList>
            <person name="de Groot N.N."/>
        </authorList>
    </citation>
    <scope>NUCLEOTIDE SEQUENCE [LARGE SCALE GENOMIC DNA]</scope>
    <source>
        <strain evidence="2 3">CGMCC 1.7666</strain>
    </source>
</reference>
<dbReference type="Proteomes" id="UP000199569">
    <property type="component" value="Unassembled WGS sequence"/>
</dbReference>
<protein>
    <submittedName>
        <fullName evidence="2">Uncharacterized protein</fullName>
    </submittedName>
</protein>
<dbReference type="RefSeq" id="WP_091136679.1">
    <property type="nucleotide sequence ID" value="NZ_FMVJ01000009.1"/>
</dbReference>
<evidence type="ECO:0000256" key="1">
    <source>
        <dbReference type="SAM" id="SignalP"/>
    </source>
</evidence>
<organism evidence="2 3">
    <name type="scientific">Microvirga guangxiensis</name>
    <dbReference type="NCBI Taxonomy" id="549386"/>
    <lineage>
        <taxon>Bacteria</taxon>
        <taxon>Pseudomonadati</taxon>
        <taxon>Pseudomonadota</taxon>
        <taxon>Alphaproteobacteria</taxon>
        <taxon>Hyphomicrobiales</taxon>
        <taxon>Methylobacteriaceae</taxon>
        <taxon>Microvirga</taxon>
    </lineage>
</organism>
<evidence type="ECO:0000313" key="2">
    <source>
        <dbReference type="EMBL" id="SCY97888.1"/>
    </source>
</evidence>